<proteinExistence type="predicted"/>
<accession>E6K1Q9</accession>
<protein>
    <submittedName>
        <fullName evidence="2">Uncharacterized protein</fullName>
    </submittedName>
</protein>
<evidence type="ECO:0000256" key="1">
    <source>
        <dbReference type="SAM" id="Phobius"/>
    </source>
</evidence>
<keyword evidence="3" id="KW-1185">Reference proteome</keyword>
<organism evidence="2 3">
    <name type="scientific">Parascardovia denticolens DSM 10105 = JCM 12538</name>
    <dbReference type="NCBI Taxonomy" id="864564"/>
    <lineage>
        <taxon>Bacteria</taxon>
        <taxon>Bacillati</taxon>
        <taxon>Actinomycetota</taxon>
        <taxon>Actinomycetes</taxon>
        <taxon>Bifidobacteriales</taxon>
        <taxon>Bifidobacteriaceae</taxon>
        <taxon>Parascardovia</taxon>
    </lineage>
</organism>
<evidence type="ECO:0000313" key="3">
    <source>
        <dbReference type="Proteomes" id="UP000004946"/>
    </source>
</evidence>
<keyword evidence="1" id="KW-1133">Transmembrane helix</keyword>
<dbReference type="AlphaFoldDB" id="E6K1Q9"/>
<comment type="caution">
    <text evidence="2">The sequence shown here is derived from an EMBL/GenBank/DDBJ whole genome shotgun (WGS) entry which is preliminary data.</text>
</comment>
<dbReference type="HOGENOM" id="CLU_1146553_0_0_11"/>
<dbReference type="RefSeq" id="WP_006289122.1">
    <property type="nucleotide sequence ID" value="NZ_AP012333.1"/>
</dbReference>
<name>E6K1Q9_PARDN</name>
<sequence length="209" mass="22852">MRTHLRELLTLRSSWILLLLAFASKILSGVGTFLGEKTGSPISPDLVAGDDMAPFFFGIFAAIAISGYFSHGTMTYDLLANPRRWKIQVSRIASLCLLSLATAVVASLANYGLVQILNLAMNRRALQPSFSRLLLSFFLLLMSSLIYCLIGSGIGFLLTTTAASIFAYLGIMWGNPRIIHDFGRLQFLPHAEDADGHPGLRDRASSAKR</sequence>
<feature type="transmembrane region" description="Helical" evidence="1">
    <location>
        <begin position="137"/>
        <end position="169"/>
    </location>
</feature>
<keyword evidence="1" id="KW-0472">Membrane</keyword>
<reference evidence="2 3" key="1">
    <citation type="submission" date="2010-12" db="EMBL/GenBank/DDBJ databases">
        <authorList>
            <person name="Muzny D."/>
            <person name="Qin X."/>
            <person name="Buhay C."/>
            <person name="Dugan-Rocha S."/>
            <person name="Ding Y."/>
            <person name="Chen G."/>
            <person name="Hawes A."/>
            <person name="Holder M."/>
            <person name="Jhangiani S."/>
            <person name="Johnson A."/>
            <person name="Khan Z."/>
            <person name="Li Z."/>
            <person name="Liu W."/>
            <person name="Liu X."/>
            <person name="Perez L."/>
            <person name="Shen H."/>
            <person name="Wang Q."/>
            <person name="Watt J."/>
            <person name="Xi L."/>
            <person name="Xin Y."/>
            <person name="Zhou J."/>
            <person name="Deng J."/>
            <person name="Jiang H."/>
            <person name="Liu Y."/>
            <person name="Qu J."/>
            <person name="Song X.-Z."/>
            <person name="Zhang L."/>
            <person name="Villasana D."/>
            <person name="Johnson A."/>
            <person name="Liu J."/>
            <person name="Liyanage D."/>
            <person name="Lorensuhewa L."/>
            <person name="Robinson T."/>
            <person name="Song A."/>
            <person name="Song B.-B."/>
            <person name="Dinh H."/>
            <person name="Thornton R."/>
            <person name="Coyle M."/>
            <person name="Francisco L."/>
            <person name="Jackson L."/>
            <person name="Javaid M."/>
            <person name="Korchina V."/>
            <person name="Kovar C."/>
            <person name="Mata R."/>
            <person name="Mathew T."/>
            <person name="Ngo R."/>
            <person name="Nguyen L."/>
            <person name="Nguyen N."/>
            <person name="Okwuonu G."/>
            <person name="Ongeri F."/>
            <person name="Pham C."/>
            <person name="Simmons D."/>
            <person name="Wilczek-Boney K."/>
            <person name="Hale W."/>
            <person name="Jakkamsetti A."/>
            <person name="Pham P."/>
            <person name="Ruth R."/>
            <person name="San Lucas F."/>
            <person name="Warren J."/>
            <person name="Zhang J."/>
            <person name="Zhao Z."/>
            <person name="Zhou C."/>
            <person name="Zhu D."/>
            <person name="Lee S."/>
            <person name="Bess C."/>
            <person name="Blankenburg K."/>
            <person name="Forbes L."/>
            <person name="Fu Q."/>
            <person name="Gubbala S."/>
            <person name="Hirani K."/>
            <person name="Jayaseelan J.C."/>
            <person name="Lara F."/>
            <person name="Munidasa M."/>
            <person name="Palculict T."/>
            <person name="Patil S."/>
            <person name="Pu L.-L."/>
            <person name="Saada N."/>
            <person name="Tang L."/>
            <person name="Weissenberger G."/>
            <person name="Zhu Y."/>
            <person name="Hemphill L."/>
            <person name="Shang Y."/>
            <person name="Youmans B."/>
            <person name="Ayvaz T."/>
            <person name="Ross M."/>
            <person name="Santibanez J."/>
            <person name="Aqrawi P."/>
            <person name="Gross S."/>
            <person name="Joshi V."/>
            <person name="Fowler G."/>
            <person name="Nazareth L."/>
            <person name="Reid J."/>
            <person name="Worley K."/>
            <person name="Petrosino J."/>
            <person name="Highlander S."/>
            <person name="Gibbs R."/>
        </authorList>
    </citation>
    <scope>NUCLEOTIDE SEQUENCE [LARGE SCALE GENOMIC DNA]</scope>
    <source>
        <strain evidence="2 3">DSM 10105</strain>
    </source>
</reference>
<evidence type="ECO:0000313" key="2">
    <source>
        <dbReference type="EMBL" id="EFT83740.1"/>
    </source>
</evidence>
<keyword evidence="1" id="KW-0812">Transmembrane</keyword>
<feature type="transmembrane region" description="Helical" evidence="1">
    <location>
        <begin position="52"/>
        <end position="71"/>
    </location>
</feature>
<feature type="transmembrane region" description="Helical" evidence="1">
    <location>
        <begin position="92"/>
        <end position="117"/>
    </location>
</feature>
<dbReference type="PATRIC" id="fig|864564.6.peg.968"/>
<dbReference type="EMBL" id="AEON01000001">
    <property type="protein sequence ID" value="EFT83740.1"/>
    <property type="molecule type" value="Genomic_DNA"/>
</dbReference>
<dbReference type="KEGG" id="pdo:PSDT_0884"/>
<gene>
    <name evidence="2" type="ORF">HMPREF0620_0745</name>
</gene>
<dbReference type="Proteomes" id="UP000004946">
    <property type="component" value="Chromosome"/>
</dbReference>